<feature type="non-terminal residue" evidence="2">
    <location>
        <position position="64"/>
    </location>
</feature>
<keyword evidence="1" id="KW-0472">Membrane</keyword>
<keyword evidence="1" id="KW-1133">Transmembrane helix</keyword>
<keyword evidence="1" id="KW-0812">Transmembrane</keyword>
<organism evidence="2">
    <name type="scientific">marine sediment metagenome</name>
    <dbReference type="NCBI Taxonomy" id="412755"/>
    <lineage>
        <taxon>unclassified sequences</taxon>
        <taxon>metagenomes</taxon>
        <taxon>ecological metagenomes</taxon>
    </lineage>
</organism>
<reference evidence="2" key="1">
    <citation type="journal article" date="2014" name="Front. Microbiol.">
        <title>High frequency of phylogenetically diverse reductive dehalogenase-homologous genes in deep subseafloor sedimentary metagenomes.</title>
        <authorList>
            <person name="Kawai M."/>
            <person name="Futagami T."/>
            <person name="Toyoda A."/>
            <person name="Takaki Y."/>
            <person name="Nishi S."/>
            <person name="Hori S."/>
            <person name="Arai W."/>
            <person name="Tsubouchi T."/>
            <person name="Morono Y."/>
            <person name="Uchiyama I."/>
            <person name="Ito T."/>
            <person name="Fujiyama A."/>
            <person name="Inagaki F."/>
            <person name="Takami H."/>
        </authorList>
    </citation>
    <scope>NUCLEOTIDE SEQUENCE</scope>
    <source>
        <strain evidence="2">Expedition CK06-06</strain>
    </source>
</reference>
<evidence type="ECO:0000256" key="1">
    <source>
        <dbReference type="SAM" id="Phobius"/>
    </source>
</evidence>
<name>X0ZZ78_9ZZZZ</name>
<feature type="transmembrane region" description="Helical" evidence="1">
    <location>
        <begin position="12"/>
        <end position="32"/>
    </location>
</feature>
<dbReference type="EMBL" id="BART01017127">
    <property type="protein sequence ID" value="GAG75160.1"/>
    <property type="molecule type" value="Genomic_DNA"/>
</dbReference>
<sequence length="64" mass="6973">MAREKDFPRRGYFVIVPYLTTAMGGIVSNLLFGSSAIMGYIMCGAGDAVAEPVGVRFGKHRYKV</sequence>
<comment type="caution">
    <text evidence="2">The sequence shown here is derived from an EMBL/GenBank/DDBJ whole genome shotgun (WGS) entry which is preliminary data.</text>
</comment>
<gene>
    <name evidence="2" type="ORF">S01H4_32701</name>
</gene>
<proteinExistence type="predicted"/>
<protein>
    <submittedName>
        <fullName evidence="2">Uncharacterized protein</fullName>
    </submittedName>
</protein>
<accession>X0ZZ78</accession>
<dbReference type="AlphaFoldDB" id="X0ZZ78"/>
<evidence type="ECO:0000313" key="2">
    <source>
        <dbReference type="EMBL" id="GAG75160.1"/>
    </source>
</evidence>